<organism evidence="1 2">
    <name type="scientific">Mycolicibacterium chubuense (strain NBB4)</name>
    <name type="common">Mycobacterium chubuense</name>
    <dbReference type="NCBI Taxonomy" id="710421"/>
    <lineage>
        <taxon>Bacteria</taxon>
        <taxon>Bacillati</taxon>
        <taxon>Actinomycetota</taxon>
        <taxon>Actinomycetes</taxon>
        <taxon>Mycobacteriales</taxon>
        <taxon>Mycobacteriaceae</taxon>
        <taxon>Mycolicibacterium</taxon>
    </lineage>
</organism>
<keyword evidence="2" id="KW-1185">Reference proteome</keyword>
<gene>
    <name evidence="1" type="ordered locus">Mycch_0671</name>
</gene>
<accession>I4BDY2</accession>
<dbReference type="Gene3D" id="1.10.10.2390">
    <property type="match status" value="1"/>
</dbReference>
<dbReference type="OrthoDB" id="4350726at2"/>
<reference evidence="1 2" key="1">
    <citation type="submission" date="2012-06" db="EMBL/GenBank/DDBJ databases">
        <title>Complete sequence of chromosome of Mycobacterium chubuense NBB4.</title>
        <authorList>
            <consortium name="US DOE Joint Genome Institute"/>
            <person name="Lucas S."/>
            <person name="Han J."/>
            <person name="Lapidus A."/>
            <person name="Cheng J.-F."/>
            <person name="Goodwin L."/>
            <person name="Pitluck S."/>
            <person name="Peters L."/>
            <person name="Mikhailova N."/>
            <person name="Teshima H."/>
            <person name="Detter J.C."/>
            <person name="Han C."/>
            <person name="Tapia R."/>
            <person name="Land M."/>
            <person name="Hauser L."/>
            <person name="Kyrpides N."/>
            <person name="Ivanova N."/>
            <person name="Pagani I."/>
            <person name="Mattes T."/>
            <person name="Holmes A."/>
            <person name="Rutledge P."/>
            <person name="Paulsen I."/>
            <person name="Coleman N."/>
            <person name="Woyke T."/>
        </authorList>
    </citation>
    <scope>NUCLEOTIDE SEQUENCE [LARGE SCALE GENOMIC DNA]</scope>
    <source>
        <strain evidence="1 2">NBB4</strain>
    </source>
</reference>
<dbReference type="EMBL" id="CP003053">
    <property type="protein sequence ID" value="AFM15489.1"/>
    <property type="molecule type" value="Genomic_DNA"/>
</dbReference>
<dbReference type="STRING" id="710421.Mycch_0671"/>
<dbReference type="AlphaFoldDB" id="I4BDY2"/>
<proteinExistence type="predicted"/>
<dbReference type="PATRIC" id="fig|710421.3.peg.669"/>
<dbReference type="Pfam" id="PF11829">
    <property type="entry name" value="DUF3349"/>
    <property type="match status" value="1"/>
</dbReference>
<dbReference type="InterPro" id="IPR021784">
    <property type="entry name" value="DUF3349"/>
</dbReference>
<sequence>MADNSNILNNVLGWLHEGYPEGVPQKDYFPLLALLVRSLSEEEVVKAAQTVLKGSDSDTVTPEEIRAAIHLVTEREPNPEEIHQVAARLASVGWPLATAAN</sequence>
<dbReference type="Gene3D" id="6.10.140.2080">
    <property type="match status" value="1"/>
</dbReference>
<dbReference type="Proteomes" id="UP000006057">
    <property type="component" value="Chromosome"/>
</dbReference>
<name>I4BDY2_MYCCN</name>
<dbReference type="eggNOG" id="ENOG5033260">
    <property type="taxonomic scope" value="Bacteria"/>
</dbReference>
<dbReference type="HOGENOM" id="CLU_140987_1_0_11"/>
<evidence type="ECO:0000313" key="1">
    <source>
        <dbReference type="EMBL" id="AFM15489.1"/>
    </source>
</evidence>
<dbReference type="RefSeq" id="WP_014813980.1">
    <property type="nucleotide sequence ID" value="NC_018027.1"/>
</dbReference>
<evidence type="ECO:0000313" key="2">
    <source>
        <dbReference type="Proteomes" id="UP000006057"/>
    </source>
</evidence>
<dbReference type="KEGG" id="mcb:Mycch_0671"/>
<evidence type="ECO:0008006" key="3">
    <source>
        <dbReference type="Google" id="ProtNLM"/>
    </source>
</evidence>
<protein>
    <recommendedName>
        <fullName evidence="3">DUF3349 domain-containing protein</fullName>
    </recommendedName>
</protein>